<dbReference type="Proteomes" id="UP000830671">
    <property type="component" value="Chromosome 4"/>
</dbReference>
<feature type="region of interest" description="Disordered" evidence="1">
    <location>
        <begin position="143"/>
        <end position="185"/>
    </location>
</feature>
<sequence>MEMESLRSPRLCFTYFIIAPPVPSGVHITLFTPSLSLDIRTPFLSSLQSPKSSVHCPLILPPIVLSAPLHHTIPEYTPLHQHLLHTPPAFRYHLHRVSILTLLGAKTTNLGPDKARVVTALSANQALAHTPWAARTQWPNHTSYAGTLPPTSSSSSSSRVDCIPNLPSSSGDQLPASKASQDSRHGLRLPYRSNLNSGCKAPWHRAGVWTGKACVKRAKNSPATFTTPYLRRRSRWFQQSTVTCFSAGAVPPNPRLVSRGLSNTVCLGDGRRALETDRQRSNERRPIAVFALVEITFSIYTHTLKHASKVLGSNPFFLGMVWPVTQPLDVLGPISASHKATTVDHLNRRLHMASEKNVTSEGVWSTRWQLELNSLVIASSSIVPILPPSQNHKPLPTTPSRRLKLPSPPLPLPLLRLARRSIGSEPLSFPPCIGIYAPCSPTFLSKTFTLRLNPSPEEQSRHRKRPPKGETSSTNLRFTRAMLLETFGGQDRLERAPSLALTPEMSTRLLTDPSNNVHNFNPPAALHRCQLVVYDSGLIMTHGGYLHSLSDPVSMRAEKPFTAAPFQILTLNHLIIKLVVNSDFCVDSWSKVCCLSVAVGIRTIRIEDTTLLLRELHGSGIKAW</sequence>
<dbReference type="RefSeq" id="XP_049144449.1">
    <property type="nucleotide sequence ID" value="XM_049287306.1"/>
</dbReference>
<dbReference type="GeneID" id="73342316"/>
<reference evidence="2" key="1">
    <citation type="journal article" date="2021" name="Mol. Plant Microbe Interact.">
        <title>Complete Genome Sequence of the Plant-Pathogenic Fungus Colletotrichum lupini.</title>
        <authorList>
            <person name="Baroncelli R."/>
            <person name="Pensec F."/>
            <person name="Da Lio D."/>
            <person name="Boufleur T."/>
            <person name="Vicente I."/>
            <person name="Sarrocco S."/>
            <person name="Picot A."/>
            <person name="Baraldi E."/>
            <person name="Sukno S."/>
            <person name="Thon M."/>
            <person name="Le Floch G."/>
        </authorList>
    </citation>
    <scope>NUCLEOTIDE SEQUENCE</scope>
    <source>
        <strain evidence="2">IMI 504893</strain>
    </source>
</reference>
<proteinExistence type="predicted"/>
<gene>
    <name evidence="2" type="ORF">CLUP02_08316</name>
</gene>
<protein>
    <submittedName>
        <fullName evidence="2">Uncharacterized protein</fullName>
    </submittedName>
</protein>
<keyword evidence="3" id="KW-1185">Reference proteome</keyword>
<name>A0A9Q8SU33_9PEZI</name>
<accession>A0A9Q8SU33</accession>
<dbReference type="AlphaFoldDB" id="A0A9Q8SU33"/>
<dbReference type="KEGG" id="clup:CLUP02_08316"/>
<evidence type="ECO:0000313" key="2">
    <source>
        <dbReference type="EMBL" id="UQC82826.1"/>
    </source>
</evidence>
<evidence type="ECO:0000256" key="1">
    <source>
        <dbReference type="SAM" id="MobiDB-lite"/>
    </source>
</evidence>
<dbReference type="EMBL" id="CP019476">
    <property type="protein sequence ID" value="UQC82826.1"/>
    <property type="molecule type" value="Genomic_DNA"/>
</dbReference>
<feature type="region of interest" description="Disordered" evidence="1">
    <location>
        <begin position="453"/>
        <end position="473"/>
    </location>
</feature>
<evidence type="ECO:0000313" key="3">
    <source>
        <dbReference type="Proteomes" id="UP000830671"/>
    </source>
</evidence>
<organism evidence="2 3">
    <name type="scientific">Colletotrichum lupini</name>
    <dbReference type="NCBI Taxonomy" id="145971"/>
    <lineage>
        <taxon>Eukaryota</taxon>
        <taxon>Fungi</taxon>
        <taxon>Dikarya</taxon>
        <taxon>Ascomycota</taxon>
        <taxon>Pezizomycotina</taxon>
        <taxon>Sordariomycetes</taxon>
        <taxon>Hypocreomycetidae</taxon>
        <taxon>Glomerellales</taxon>
        <taxon>Glomerellaceae</taxon>
        <taxon>Colletotrichum</taxon>
        <taxon>Colletotrichum acutatum species complex</taxon>
    </lineage>
</organism>